<comment type="caution">
    <text evidence="2">The sequence shown here is derived from an EMBL/GenBank/DDBJ whole genome shotgun (WGS) entry which is preliminary data.</text>
</comment>
<name>A0ABR4A098_9LECA</name>
<sequence length="242" mass="28052">MAGSQTDIPDAAKVEEPYLISIDLTVWNPNYHVRIPKSAKNVDVQIFVDIYSFSLAVYPEELALEFKSFNGTNCWVRLKYTQIDLEEREWSPKLLTEFFETLYGFENVYLYLYLDVGNNYHPRDRRVLNVRNSDLLTQILLTKGFGMLKTLGPMNFRDSDDPKARYLEFHPRRFYEEKEMGELDSAEFTGFDKEGGEKGLAVSVKSSESNKKRKAESAEDFYTEGIDDQEAKRLKKGNNEAM</sequence>
<reference evidence="2 3" key="1">
    <citation type="submission" date="2024-09" db="EMBL/GenBank/DDBJ databases">
        <title>Rethinking Asexuality: The Enigmatic Case of Functional Sexual Genes in Lepraria (Stereocaulaceae).</title>
        <authorList>
            <person name="Doellman M."/>
            <person name="Sun Y."/>
            <person name="Barcenas-Pena A."/>
            <person name="Lumbsch H.T."/>
            <person name="Grewe F."/>
        </authorList>
    </citation>
    <scope>NUCLEOTIDE SEQUENCE [LARGE SCALE GENOMIC DNA]</scope>
    <source>
        <strain evidence="2 3">Mercado 3170</strain>
    </source>
</reference>
<protein>
    <submittedName>
        <fullName evidence="2">Uncharacterized protein</fullName>
    </submittedName>
</protein>
<organism evidence="2 3">
    <name type="scientific">Stereocaulon virgatum</name>
    <dbReference type="NCBI Taxonomy" id="373712"/>
    <lineage>
        <taxon>Eukaryota</taxon>
        <taxon>Fungi</taxon>
        <taxon>Dikarya</taxon>
        <taxon>Ascomycota</taxon>
        <taxon>Pezizomycotina</taxon>
        <taxon>Lecanoromycetes</taxon>
        <taxon>OSLEUM clade</taxon>
        <taxon>Lecanoromycetidae</taxon>
        <taxon>Lecanorales</taxon>
        <taxon>Lecanorineae</taxon>
        <taxon>Stereocaulaceae</taxon>
        <taxon>Stereocaulon</taxon>
    </lineage>
</organism>
<feature type="region of interest" description="Disordered" evidence="1">
    <location>
        <begin position="202"/>
        <end position="242"/>
    </location>
</feature>
<dbReference type="EMBL" id="JBEFKJ010000027">
    <property type="protein sequence ID" value="KAL2039058.1"/>
    <property type="molecule type" value="Genomic_DNA"/>
</dbReference>
<accession>A0ABR4A098</accession>
<evidence type="ECO:0000313" key="3">
    <source>
        <dbReference type="Proteomes" id="UP001590950"/>
    </source>
</evidence>
<keyword evidence="3" id="KW-1185">Reference proteome</keyword>
<evidence type="ECO:0000313" key="2">
    <source>
        <dbReference type="EMBL" id="KAL2039058.1"/>
    </source>
</evidence>
<gene>
    <name evidence="2" type="ORF">N7G274_008107</name>
</gene>
<feature type="compositionally biased region" description="Acidic residues" evidence="1">
    <location>
        <begin position="218"/>
        <end position="228"/>
    </location>
</feature>
<proteinExistence type="predicted"/>
<evidence type="ECO:0000256" key="1">
    <source>
        <dbReference type="SAM" id="MobiDB-lite"/>
    </source>
</evidence>
<dbReference type="Proteomes" id="UP001590950">
    <property type="component" value="Unassembled WGS sequence"/>
</dbReference>